<evidence type="ECO:0000313" key="2">
    <source>
        <dbReference type="EMBL" id="MEQ2213718.1"/>
    </source>
</evidence>
<dbReference type="Proteomes" id="UP001434883">
    <property type="component" value="Unassembled WGS sequence"/>
</dbReference>
<sequence>MIWVRQRFLGTSVSPSASTSPPLVSSRLLLHLRTRAGARQVRSASVDDHQKQGSSLNVSTFHLQVAAEEVSREEPKISYVSSVSRLLLIEDPIAGEFVGLLLQQPRLMAVDDQGNCVSVGVTTLTVTASLKNASGEPVGGLEGNTTILFSSCWANFSDLSILNSGENLTMVFTLKDWGAQSRSFSVKNIPTTEGPMPTTTDRPATTDDDSLFGSSTAVSAGSLCLISIIYEAACCFTSIPFC</sequence>
<dbReference type="EMBL" id="JAHRIN010063034">
    <property type="protein sequence ID" value="MEQ2213718.1"/>
    <property type="molecule type" value="Genomic_DNA"/>
</dbReference>
<name>A0ABV0S1S5_9TELE</name>
<accession>A0ABV0S1S5</accession>
<evidence type="ECO:0000313" key="3">
    <source>
        <dbReference type="Proteomes" id="UP001434883"/>
    </source>
</evidence>
<keyword evidence="3" id="KW-1185">Reference proteome</keyword>
<feature type="region of interest" description="Disordered" evidence="1">
    <location>
        <begin position="188"/>
        <end position="208"/>
    </location>
</feature>
<comment type="caution">
    <text evidence="2">The sequence shown here is derived from an EMBL/GenBank/DDBJ whole genome shotgun (WGS) entry which is preliminary data.</text>
</comment>
<protein>
    <submittedName>
        <fullName evidence="2">Uncharacterized protein</fullName>
    </submittedName>
</protein>
<proteinExistence type="predicted"/>
<gene>
    <name evidence="2" type="ORF">XENOCAPTIV_019783</name>
</gene>
<reference evidence="2 3" key="1">
    <citation type="submission" date="2021-06" db="EMBL/GenBank/DDBJ databases">
        <authorList>
            <person name="Palmer J.M."/>
        </authorList>
    </citation>
    <scope>NUCLEOTIDE SEQUENCE [LARGE SCALE GENOMIC DNA]</scope>
    <source>
        <strain evidence="2 3">XC_2019</strain>
        <tissue evidence="2">Muscle</tissue>
    </source>
</reference>
<organism evidence="2 3">
    <name type="scientific">Xenoophorus captivus</name>
    <dbReference type="NCBI Taxonomy" id="1517983"/>
    <lineage>
        <taxon>Eukaryota</taxon>
        <taxon>Metazoa</taxon>
        <taxon>Chordata</taxon>
        <taxon>Craniata</taxon>
        <taxon>Vertebrata</taxon>
        <taxon>Euteleostomi</taxon>
        <taxon>Actinopterygii</taxon>
        <taxon>Neopterygii</taxon>
        <taxon>Teleostei</taxon>
        <taxon>Neoteleostei</taxon>
        <taxon>Acanthomorphata</taxon>
        <taxon>Ovalentaria</taxon>
        <taxon>Atherinomorphae</taxon>
        <taxon>Cyprinodontiformes</taxon>
        <taxon>Goodeidae</taxon>
        <taxon>Xenoophorus</taxon>
    </lineage>
</organism>
<evidence type="ECO:0000256" key="1">
    <source>
        <dbReference type="SAM" id="MobiDB-lite"/>
    </source>
</evidence>